<dbReference type="AlphaFoldDB" id="A0A8H6X4Y3"/>
<feature type="compositionally biased region" description="Polar residues" evidence="1">
    <location>
        <begin position="307"/>
        <end position="318"/>
    </location>
</feature>
<dbReference type="EMBL" id="JACAZH010000049">
    <property type="protein sequence ID" value="KAF7334319.1"/>
    <property type="molecule type" value="Genomic_DNA"/>
</dbReference>
<accession>A0A8H6X4Y3</accession>
<keyword evidence="4" id="KW-1185">Reference proteome</keyword>
<sequence>MSDLEIGGRIAISLLALQYDQDLSLPKMPRCRSGASMSSSPPLKPSDPISTASLLAPRAFPPPSLTDIQLTALSSSQYHTQGKAGSTFQDMPAFSMSNDSTLGRRVTEPALNSVPRISLKLHRDYLSAHSTLLRGLFSGASSLDLISSAALSEAPSRPSPSGGVHYHPILFLPIPDPSSIHLVVHWMYFGSTSYIEASLNDGSIDWEGIARNVEYLGLPPELKKFLGQWYCTWLHVEREGLSDSDAEEEEDDDDDAETVYYSDDEDQSNAATDPSAAPTTVDLSAAMAADDNASDDDGAKRGRTRTTRPLSTCSAHSV</sequence>
<evidence type="ECO:0000259" key="2">
    <source>
        <dbReference type="PROSITE" id="PS50097"/>
    </source>
</evidence>
<dbReference type="PROSITE" id="PS50097">
    <property type="entry name" value="BTB"/>
    <property type="match status" value="1"/>
</dbReference>
<organism evidence="3 4">
    <name type="scientific">Mycena sanguinolenta</name>
    <dbReference type="NCBI Taxonomy" id="230812"/>
    <lineage>
        <taxon>Eukaryota</taxon>
        <taxon>Fungi</taxon>
        <taxon>Dikarya</taxon>
        <taxon>Basidiomycota</taxon>
        <taxon>Agaricomycotina</taxon>
        <taxon>Agaricomycetes</taxon>
        <taxon>Agaricomycetidae</taxon>
        <taxon>Agaricales</taxon>
        <taxon>Marasmiineae</taxon>
        <taxon>Mycenaceae</taxon>
        <taxon>Mycena</taxon>
    </lineage>
</organism>
<evidence type="ECO:0000313" key="4">
    <source>
        <dbReference type="Proteomes" id="UP000623467"/>
    </source>
</evidence>
<dbReference type="InterPro" id="IPR000210">
    <property type="entry name" value="BTB/POZ_dom"/>
</dbReference>
<dbReference type="OrthoDB" id="3366352at2759"/>
<feature type="domain" description="BTB" evidence="2">
    <location>
        <begin position="98"/>
        <end position="196"/>
    </location>
</feature>
<evidence type="ECO:0000313" key="3">
    <source>
        <dbReference type="EMBL" id="KAF7334319.1"/>
    </source>
</evidence>
<proteinExistence type="predicted"/>
<dbReference type="Proteomes" id="UP000623467">
    <property type="component" value="Unassembled WGS sequence"/>
</dbReference>
<protein>
    <recommendedName>
        <fullName evidence="2">BTB domain-containing protein</fullName>
    </recommendedName>
</protein>
<evidence type="ECO:0000256" key="1">
    <source>
        <dbReference type="SAM" id="MobiDB-lite"/>
    </source>
</evidence>
<reference evidence="3" key="1">
    <citation type="submission" date="2020-05" db="EMBL/GenBank/DDBJ databases">
        <title>Mycena genomes resolve the evolution of fungal bioluminescence.</title>
        <authorList>
            <person name="Tsai I.J."/>
        </authorList>
    </citation>
    <scope>NUCLEOTIDE SEQUENCE</scope>
    <source>
        <strain evidence="3">160909Yilan</strain>
    </source>
</reference>
<comment type="caution">
    <text evidence="3">The sequence shown here is derived from an EMBL/GenBank/DDBJ whole genome shotgun (WGS) entry which is preliminary data.</text>
</comment>
<feature type="region of interest" description="Disordered" evidence="1">
    <location>
        <begin position="241"/>
        <end position="318"/>
    </location>
</feature>
<feature type="compositionally biased region" description="Low complexity" evidence="1">
    <location>
        <begin position="282"/>
        <end position="291"/>
    </location>
</feature>
<gene>
    <name evidence="3" type="ORF">MSAN_02393700</name>
</gene>
<feature type="region of interest" description="Disordered" evidence="1">
    <location>
        <begin position="30"/>
        <end position="50"/>
    </location>
</feature>
<feature type="compositionally biased region" description="Acidic residues" evidence="1">
    <location>
        <begin position="242"/>
        <end position="267"/>
    </location>
</feature>
<name>A0A8H6X4Y3_9AGAR</name>